<protein>
    <recommendedName>
        <fullName evidence="3">phosphoserine phosphatase</fullName>
        <ecNumber evidence="3">3.1.3.3</ecNumber>
    </recommendedName>
</protein>
<dbReference type="GO" id="GO:0036424">
    <property type="term" value="F:L-phosphoserine phosphatase activity"/>
    <property type="evidence" value="ECO:0007669"/>
    <property type="project" value="TreeGrafter"/>
</dbReference>
<reference evidence="11 12" key="1">
    <citation type="submission" date="2016-08" db="EMBL/GenBank/DDBJ databases">
        <authorList>
            <person name="Seilhamer J.J."/>
        </authorList>
    </citation>
    <scope>NUCLEOTIDE SEQUENCE [LARGE SCALE GENOMIC DNA]</scope>
    <source>
        <strain evidence="11 12">KCTC 42603</strain>
    </source>
</reference>
<evidence type="ECO:0000256" key="9">
    <source>
        <dbReference type="ARBA" id="ARBA00048138"/>
    </source>
</evidence>
<keyword evidence="4" id="KW-0028">Amino-acid biosynthesis</keyword>
<evidence type="ECO:0000256" key="7">
    <source>
        <dbReference type="ARBA" id="ARBA00022842"/>
    </source>
</evidence>
<evidence type="ECO:0000256" key="10">
    <source>
        <dbReference type="ARBA" id="ARBA00048523"/>
    </source>
</evidence>
<proteinExistence type="predicted"/>
<keyword evidence="6" id="KW-0378">Hydrolase</keyword>
<comment type="cofactor">
    <cofactor evidence="1">
        <name>Mg(2+)</name>
        <dbReference type="ChEBI" id="CHEBI:18420"/>
    </cofactor>
</comment>
<gene>
    <name evidence="11" type="ORF">BFC18_15930</name>
</gene>
<dbReference type="GO" id="GO:0006564">
    <property type="term" value="P:L-serine biosynthetic process"/>
    <property type="evidence" value="ECO:0007669"/>
    <property type="project" value="UniProtKB-KW"/>
</dbReference>
<evidence type="ECO:0000256" key="2">
    <source>
        <dbReference type="ARBA" id="ARBA00005135"/>
    </source>
</evidence>
<evidence type="ECO:0000256" key="3">
    <source>
        <dbReference type="ARBA" id="ARBA00012640"/>
    </source>
</evidence>
<dbReference type="Gene3D" id="3.40.50.1000">
    <property type="entry name" value="HAD superfamily/HAD-like"/>
    <property type="match status" value="1"/>
</dbReference>
<evidence type="ECO:0000256" key="6">
    <source>
        <dbReference type="ARBA" id="ARBA00022801"/>
    </source>
</evidence>
<dbReference type="STRING" id="1656094.BFC18_15930"/>
<dbReference type="AlphaFoldDB" id="A0A1E7Z8T3"/>
<dbReference type="EMBL" id="MDHN01000035">
    <property type="protein sequence ID" value="OFC69862.1"/>
    <property type="molecule type" value="Genomic_DNA"/>
</dbReference>
<keyword evidence="5" id="KW-0479">Metal-binding</keyword>
<dbReference type="InterPro" id="IPR023214">
    <property type="entry name" value="HAD_sf"/>
</dbReference>
<comment type="caution">
    <text evidence="11">The sequence shown here is derived from an EMBL/GenBank/DDBJ whole genome shotgun (WGS) entry which is preliminary data.</text>
</comment>
<sequence length="232" mass="26495">MEGTLLKKEYSLDNGKVAPSAWTVLAKRLGEECYKEEEETKDRWLRGEYKGYLDWMADTVNIHKKYGLQEKHLVQLTEDAEFYEGVYELFDWLKKNNAVTVLITGGFKALADKVQRALKIDHAFSGCEYFFDKTGFVELVNLLPSDNHGKSSFMKQIIHEHGVDSSDCIFIGDGMNDRFLAREVGTSIAFNAQPELKEVTTFSIDQKEGRENLIGIIDLFSDRPNETVTNFV</sequence>
<dbReference type="SUPFAM" id="SSF56784">
    <property type="entry name" value="HAD-like"/>
    <property type="match status" value="1"/>
</dbReference>
<evidence type="ECO:0000256" key="1">
    <source>
        <dbReference type="ARBA" id="ARBA00001946"/>
    </source>
</evidence>
<evidence type="ECO:0000313" key="12">
    <source>
        <dbReference type="Proteomes" id="UP000175691"/>
    </source>
</evidence>
<dbReference type="Proteomes" id="UP000175691">
    <property type="component" value="Unassembled WGS sequence"/>
</dbReference>
<evidence type="ECO:0000256" key="8">
    <source>
        <dbReference type="ARBA" id="ARBA00023299"/>
    </source>
</evidence>
<keyword evidence="12" id="KW-1185">Reference proteome</keyword>
<comment type="catalytic activity">
    <reaction evidence="9">
        <text>O-phospho-L-serine + H2O = L-serine + phosphate</text>
        <dbReference type="Rhea" id="RHEA:21208"/>
        <dbReference type="ChEBI" id="CHEBI:15377"/>
        <dbReference type="ChEBI" id="CHEBI:33384"/>
        <dbReference type="ChEBI" id="CHEBI:43474"/>
        <dbReference type="ChEBI" id="CHEBI:57524"/>
        <dbReference type="EC" id="3.1.3.3"/>
    </reaction>
</comment>
<dbReference type="InterPro" id="IPR036412">
    <property type="entry name" value="HAD-like_sf"/>
</dbReference>
<organism evidence="11 12">
    <name type="scientific">Alteromonas confluentis</name>
    <dbReference type="NCBI Taxonomy" id="1656094"/>
    <lineage>
        <taxon>Bacteria</taxon>
        <taxon>Pseudomonadati</taxon>
        <taxon>Pseudomonadota</taxon>
        <taxon>Gammaproteobacteria</taxon>
        <taxon>Alteromonadales</taxon>
        <taxon>Alteromonadaceae</taxon>
        <taxon>Alteromonas/Salinimonas group</taxon>
        <taxon>Alteromonas</taxon>
    </lineage>
</organism>
<comment type="pathway">
    <text evidence="2">Amino-acid biosynthesis; L-serine biosynthesis; L-serine from 3-phospho-D-glycerate: step 3/3.</text>
</comment>
<accession>A0A1E7Z8T3</accession>
<evidence type="ECO:0000256" key="5">
    <source>
        <dbReference type="ARBA" id="ARBA00022723"/>
    </source>
</evidence>
<dbReference type="EC" id="3.1.3.3" evidence="3"/>
<comment type="catalytic activity">
    <reaction evidence="10">
        <text>O-phospho-D-serine + H2O = D-serine + phosphate</text>
        <dbReference type="Rhea" id="RHEA:24873"/>
        <dbReference type="ChEBI" id="CHEBI:15377"/>
        <dbReference type="ChEBI" id="CHEBI:35247"/>
        <dbReference type="ChEBI" id="CHEBI:43474"/>
        <dbReference type="ChEBI" id="CHEBI:58680"/>
        <dbReference type="EC" id="3.1.3.3"/>
    </reaction>
</comment>
<name>A0A1E7Z8T3_9ALTE</name>
<dbReference type="InterPro" id="IPR050582">
    <property type="entry name" value="HAD-like_SerB"/>
</dbReference>
<keyword evidence="7" id="KW-0460">Magnesium</keyword>
<dbReference type="GO" id="GO:0005737">
    <property type="term" value="C:cytoplasm"/>
    <property type="evidence" value="ECO:0007669"/>
    <property type="project" value="TreeGrafter"/>
</dbReference>
<evidence type="ECO:0000256" key="4">
    <source>
        <dbReference type="ARBA" id="ARBA00022605"/>
    </source>
</evidence>
<dbReference type="PANTHER" id="PTHR43344:SF2">
    <property type="entry name" value="PHOSPHOSERINE PHOSPHATASE"/>
    <property type="match status" value="1"/>
</dbReference>
<dbReference type="Pfam" id="PF00702">
    <property type="entry name" value="Hydrolase"/>
    <property type="match status" value="1"/>
</dbReference>
<evidence type="ECO:0000313" key="11">
    <source>
        <dbReference type="EMBL" id="OFC69862.1"/>
    </source>
</evidence>
<dbReference type="OrthoDB" id="6398227at2"/>
<dbReference type="GO" id="GO:0000287">
    <property type="term" value="F:magnesium ion binding"/>
    <property type="evidence" value="ECO:0007669"/>
    <property type="project" value="TreeGrafter"/>
</dbReference>
<dbReference type="PANTHER" id="PTHR43344">
    <property type="entry name" value="PHOSPHOSERINE PHOSPHATASE"/>
    <property type="match status" value="1"/>
</dbReference>
<dbReference type="NCBIfam" id="TIGR01488">
    <property type="entry name" value="HAD-SF-IB"/>
    <property type="match status" value="1"/>
</dbReference>
<keyword evidence="8" id="KW-0718">Serine biosynthesis</keyword>